<evidence type="ECO:0000256" key="1">
    <source>
        <dbReference type="PROSITE-ProRule" id="PRU00042"/>
    </source>
</evidence>
<dbReference type="AlphaFoldDB" id="A0A507EJQ2"/>
<feature type="region of interest" description="Disordered" evidence="2">
    <location>
        <begin position="396"/>
        <end position="418"/>
    </location>
</feature>
<keyword evidence="5" id="KW-1185">Reference proteome</keyword>
<dbReference type="InterPro" id="IPR036236">
    <property type="entry name" value="Znf_C2H2_sf"/>
</dbReference>
<feature type="non-terminal residue" evidence="4">
    <location>
        <position position="475"/>
    </location>
</feature>
<dbReference type="SUPFAM" id="SSF57667">
    <property type="entry name" value="beta-beta-alpha zinc fingers"/>
    <property type="match status" value="1"/>
</dbReference>
<protein>
    <recommendedName>
        <fullName evidence="3">C2H2-type domain-containing protein</fullName>
    </recommendedName>
</protein>
<organism evidence="4 5">
    <name type="scientific">Chytriomyces confervae</name>
    <dbReference type="NCBI Taxonomy" id="246404"/>
    <lineage>
        <taxon>Eukaryota</taxon>
        <taxon>Fungi</taxon>
        <taxon>Fungi incertae sedis</taxon>
        <taxon>Chytridiomycota</taxon>
        <taxon>Chytridiomycota incertae sedis</taxon>
        <taxon>Chytridiomycetes</taxon>
        <taxon>Chytridiales</taxon>
        <taxon>Chytriomycetaceae</taxon>
        <taxon>Chytriomyces</taxon>
    </lineage>
</organism>
<gene>
    <name evidence="4" type="ORF">CcCBS67573_g08514</name>
</gene>
<dbReference type="Proteomes" id="UP000320333">
    <property type="component" value="Unassembled WGS sequence"/>
</dbReference>
<feature type="region of interest" description="Disordered" evidence="2">
    <location>
        <begin position="1"/>
        <end position="42"/>
    </location>
</feature>
<sequence length="475" mass="53319">MSQQQPLSMPTSSSSFTSTPEQQQQQQHRMLGPGGIDILSDQDDDYFIDDQMIQDANQHFHHPNAKHEIQRSPHTQDLHSFRQSGGLAMPYRDTKTGNIYTIPSSLPTSSGFHYPQVPYQPRSLSLSPQSNFYIGPSLSAGGRENQSPTCSNANVGTTTQQSPYQAIQHAHGAFSESAPPGPVQVVHAHRCPQCLIPFTRKNDLLRHIKTVHQLASTQMNDTLNLLESPEQPFRAKRCNEHRLIPDDTVECLMAPDSRRRGGKFNGLWGGIPATCKSISSTTIRPRYPSFGAQRHLLKTEVFYRKLQYQQQRKTHKHHDQPHQQPAYRIAGIDLLNSSNDFDSGFHHSLTPLPSISHGFAPVPPVEMQTVLPFLGVVPSQQQRVVAQGIIRATSIVSSSDDGTDSKTSQQQQQREVSPTLHLKQTRNRSGQTVYACPFPGCIKEFSESYNVKAHYFLHQNMRPYHCRSCTADFAR</sequence>
<feature type="domain" description="C2H2-type" evidence="3">
    <location>
        <begin position="434"/>
        <end position="463"/>
    </location>
</feature>
<dbReference type="STRING" id="246404.A0A507EJQ2"/>
<evidence type="ECO:0000256" key="2">
    <source>
        <dbReference type="SAM" id="MobiDB-lite"/>
    </source>
</evidence>
<evidence type="ECO:0000313" key="4">
    <source>
        <dbReference type="EMBL" id="TPX64042.1"/>
    </source>
</evidence>
<dbReference type="SMART" id="SM00355">
    <property type="entry name" value="ZnF_C2H2"/>
    <property type="match status" value="2"/>
</dbReference>
<dbReference type="InterPro" id="IPR013087">
    <property type="entry name" value="Znf_C2H2_type"/>
</dbReference>
<accession>A0A507EJQ2</accession>
<keyword evidence="1" id="KW-0863">Zinc-finger</keyword>
<dbReference type="OrthoDB" id="8117402at2759"/>
<evidence type="ECO:0000259" key="3">
    <source>
        <dbReference type="PROSITE" id="PS50157"/>
    </source>
</evidence>
<keyword evidence="1" id="KW-0862">Zinc</keyword>
<proteinExistence type="predicted"/>
<evidence type="ECO:0000313" key="5">
    <source>
        <dbReference type="Proteomes" id="UP000320333"/>
    </source>
</evidence>
<reference evidence="4 5" key="1">
    <citation type="journal article" date="2019" name="Sci. Rep.">
        <title>Comparative genomics of chytrid fungi reveal insights into the obligate biotrophic and pathogenic lifestyle of Synchytrium endobioticum.</title>
        <authorList>
            <person name="van de Vossenberg B.T.L.H."/>
            <person name="Warris S."/>
            <person name="Nguyen H.D.T."/>
            <person name="van Gent-Pelzer M.P.E."/>
            <person name="Joly D.L."/>
            <person name="van de Geest H.C."/>
            <person name="Bonants P.J.M."/>
            <person name="Smith D.S."/>
            <person name="Levesque C.A."/>
            <person name="van der Lee T.A.J."/>
        </authorList>
    </citation>
    <scope>NUCLEOTIDE SEQUENCE [LARGE SCALE GENOMIC DNA]</scope>
    <source>
        <strain evidence="4 5">CBS 675.73</strain>
    </source>
</reference>
<feature type="compositionally biased region" description="Low complexity" evidence="2">
    <location>
        <begin position="1"/>
        <end position="27"/>
    </location>
</feature>
<feature type="compositionally biased region" description="Low complexity" evidence="2">
    <location>
        <begin position="397"/>
        <end position="413"/>
    </location>
</feature>
<dbReference type="GO" id="GO:0008270">
    <property type="term" value="F:zinc ion binding"/>
    <property type="evidence" value="ECO:0007669"/>
    <property type="project" value="UniProtKB-KW"/>
</dbReference>
<feature type="compositionally biased region" description="Basic and acidic residues" evidence="2">
    <location>
        <begin position="65"/>
        <end position="80"/>
    </location>
</feature>
<feature type="region of interest" description="Disordered" evidence="2">
    <location>
        <begin position="65"/>
        <end position="92"/>
    </location>
</feature>
<comment type="caution">
    <text evidence="4">The sequence shown here is derived from an EMBL/GenBank/DDBJ whole genome shotgun (WGS) entry which is preliminary data.</text>
</comment>
<feature type="domain" description="C2H2-type" evidence="3">
    <location>
        <begin position="189"/>
        <end position="212"/>
    </location>
</feature>
<keyword evidence="1" id="KW-0479">Metal-binding</keyword>
<name>A0A507EJQ2_9FUNG</name>
<dbReference type="EMBL" id="QEAP01000568">
    <property type="protein sequence ID" value="TPX64042.1"/>
    <property type="molecule type" value="Genomic_DNA"/>
</dbReference>
<dbReference type="PROSITE" id="PS00028">
    <property type="entry name" value="ZINC_FINGER_C2H2_1"/>
    <property type="match status" value="2"/>
</dbReference>
<dbReference type="Gene3D" id="3.30.160.60">
    <property type="entry name" value="Classic Zinc Finger"/>
    <property type="match status" value="1"/>
</dbReference>
<dbReference type="PROSITE" id="PS50157">
    <property type="entry name" value="ZINC_FINGER_C2H2_2"/>
    <property type="match status" value="2"/>
</dbReference>